<keyword evidence="1" id="KW-0472">Membrane</keyword>
<dbReference type="EMBL" id="FRAT01000007">
    <property type="protein sequence ID" value="SHL15375.1"/>
    <property type="molecule type" value="Genomic_DNA"/>
</dbReference>
<dbReference type="EMBL" id="FOKU01000005">
    <property type="protein sequence ID" value="SFC07118.1"/>
    <property type="molecule type" value="Genomic_DNA"/>
</dbReference>
<dbReference type="AlphaFoldDB" id="A0A1M6YBL2"/>
<evidence type="ECO:0000256" key="1">
    <source>
        <dbReference type="SAM" id="Phobius"/>
    </source>
</evidence>
<accession>A0A1M6YBL2</accession>
<dbReference type="STRING" id="1055723.SAMN05216293_2807"/>
<proteinExistence type="predicted"/>
<dbReference type="Proteomes" id="UP000184031">
    <property type="component" value="Unassembled WGS sequence"/>
</dbReference>
<organism evidence="3 4">
    <name type="scientific">Flagellimonas taeanensis</name>
    <dbReference type="NCBI Taxonomy" id="1005926"/>
    <lineage>
        <taxon>Bacteria</taxon>
        <taxon>Pseudomonadati</taxon>
        <taxon>Bacteroidota</taxon>
        <taxon>Flavobacteriia</taxon>
        <taxon>Flavobacteriales</taxon>
        <taxon>Flavobacteriaceae</taxon>
        <taxon>Flagellimonas</taxon>
    </lineage>
</organism>
<sequence length="660" mass="77759">MTKKRILYGFLALFALYLCYLAYIFLLSPKTNLQSIYLIPKDAVFIVESEQPVESWKKVSESDAWHHLRKNDYFSELTESIQKVDTVFNNNHKLFEFFDGRSLFISVHMISPKDYGIFYVLDLKRIAKLQLLKTYLNTLLNDDYVMSKRTYHNHEILEVHDRESKETMYLAFIKNQLVASYTHTLVEASIDQYQEPVLGRNLNFIEVNQKVGHEDLFRMYVQYHYFDDYVKRFTDTPSDWVRRVSENFLFSGFYFDLDKNSTLMANGFTNISGTNEYYLEALQKSGTAERTIPTIVPKRTALYISYGFDSFSEFYKNFEKVQQNDPQQFESYQNGIEKVEKFLKIDVKENFVSWIDDEIAVLQIQSRISKGKNDMALVLKANDAEKARTNLDFVLEQIRRKTPVKFKTVEYKKYEINFLSIKGFFKMLLGGRFDEFDKPYFTQIDEFVIFSDNPNTLKSIIDDALEGETLATSKEFRDFDDKFESESTVFIYSNVPLFFDNMYALADAPTQQKMLKNKDFIICFPQFGLQLTPEDDLFESRLVINYQDVQEVKKNTQFEDKVQIPNSKTQSADPVEITDAVFDLRPIYPTDLNADTFNVKYANGTTKFEVELKDGLKHGRYTEYYLDGTEKMTGRFRKDEQVGTWRYYNEEGEQVHKKRF</sequence>
<evidence type="ECO:0000313" key="2">
    <source>
        <dbReference type="EMBL" id="SFC07118.1"/>
    </source>
</evidence>
<keyword evidence="5" id="KW-1185">Reference proteome</keyword>
<dbReference type="SUPFAM" id="SSF82185">
    <property type="entry name" value="Histone H3 K4-specific methyltransferase SET7/9 N-terminal domain"/>
    <property type="match status" value="1"/>
</dbReference>
<comment type="caution">
    <text evidence="3">The sequence shown here is derived from an EMBL/GenBank/DDBJ whole genome shotgun (WGS) entry which is preliminary data.</text>
</comment>
<dbReference type="Pfam" id="PF11832">
    <property type="entry name" value="DUF3352"/>
    <property type="match status" value="1"/>
</dbReference>
<dbReference type="RefSeq" id="WP_072880909.1">
    <property type="nucleotide sequence ID" value="NZ_FOKU01000005.1"/>
</dbReference>
<dbReference type="InterPro" id="IPR021787">
    <property type="entry name" value="DUF3352"/>
</dbReference>
<name>A0A1M6YBL2_9FLAO</name>
<evidence type="ECO:0000313" key="4">
    <source>
        <dbReference type="Proteomes" id="UP000184031"/>
    </source>
</evidence>
<reference evidence="3 4" key="1">
    <citation type="submission" date="2016-11" db="EMBL/GenBank/DDBJ databases">
        <authorList>
            <person name="Varghese N."/>
            <person name="Submissions S."/>
        </authorList>
    </citation>
    <scope>NUCLEOTIDE SEQUENCE [LARGE SCALE GENOMIC DNA]</scope>
    <source>
        <strain evidence="3 4">CGMCC 1.12174</strain>
        <strain evidence="2 5">DSM 26351</strain>
    </source>
</reference>
<gene>
    <name evidence="2" type="ORF">SAMN04487891_105203</name>
    <name evidence="3" type="ORF">SAMN05216293_2807</name>
</gene>
<dbReference type="Gene3D" id="2.20.110.10">
    <property type="entry name" value="Histone H3 K4-specific methyltransferase SET7/9 N-terminal domain"/>
    <property type="match status" value="1"/>
</dbReference>
<dbReference type="OrthoDB" id="671157at2"/>
<dbReference type="Proteomes" id="UP000198940">
    <property type="component" value="Unassembled WGS sequence"/>
</dbReference>
<evidence type="ECO:0000313" key="5">
    <source>
        <dbReference type="Proteomes" id="UP000198940"/>
    </source>
</evidence>
<feature type="transmembrane region" description="Helical" evidence="1">
    <location>
        <begin position="7"/>
        <end position="26"/>
    </location>
</feature>
<protein>
    <recommendedName>
        <fullName evidence="6">DUF3352 domain-containing protein</fullName>
    </recommendedName>
</protein>
<keyword evidence="1" id="KW-1133">Transmembrane helix</keyword>
<keyword evidence="1" id="KW-0812">Transmembrane</keyword>
<evidence type="ECO:0000313" key="3">
    <source>
        <dbReference type="EMBL" id="SHL15375.1"/>
    </source>
</evidence>
<evidence type="ECO:0008006" key="6">
    <source>
        <dbReference type="Google" id="ProtNLM"/>
    </source>
</evidence>